<feature type="region of interest" description="Disordered" evidence="1">
    <location>
        <begin position="1"/>
        <end position="30"/>
    </location>
</feature>
<accession>A0A8R7PTU8</accession>
<dbReference type="Proteomes" id="UP000015106">
    <property type="component" value="Chromosome 3"/>
</dbReference>
<dbReference type="EnsemblPlants" id="TuG1812G0300002668.01.T02">
    <property type="protein sequence ID" value="TuG1812G0300002668.01.T02"/>
    <property type="gene ID" value="TuG1812G0300002668.01"/>
</dbReference>
<name>A0A8R7PTU8_TRIUA</name>
<sequence>MGASPSTLRRPKPAPPAVAEDMPRSWTPLPSARVRPALRSGAACPPLWCDLLSGTARPPPARLHSAPSAQRPSTRPPSSLPLGRQCSLQEK</sequence>
<evidence type="ECO:0000313" key="3">
    <source>
        <dbReference type="Proteomes" id="UP000015106"/>
    </source>
</evidence>
<evidence type="ECO:0000256" key="1">
    <source>
        <dbReference type="SAM" id="MobiDB-lite"/>
    </source>
</evidence>
<organism evidence="2 3">
    <name type="scientific">Triticum urartu</name>
    <name type="common">Red wild einkorn</name>
    <name type="synonym">Crithodium urartu</name>
    <dbReference type="NCBI Taxonomy" id="4572"/>
    <lineage>
        <taxon>Eukaryota</taxon>
        <taxon>Viridiplantae</taxon>
        <taxon>Streptophyta</taxon>
        <taxon>Embryophyta</taxon>
        <taxon>Tracheophyta</taxon>
        <taxon>Spermatophyta</taxon>
        <taxon>Magnoliopsida</taxon>
        <taxon>Liliopsida</taxon>
        <taxon>Poales</taxon>
        <taxon>Poaceae</taxon>
        <taxon>BOP clade</taxon>
        <taxon>Pooideae</taxon>
        <taxon>Triticodae</taxon>
        <taxon>Triticeae</taxon>
        <taxon>Triticinae</taxon>
        <taxon>Triticum</taxon>
    </lineage>
</organism>
<dbReference type="Gramene" id="TuG1812G0300002668.01.T02">
    <property type="protein sequence ID" value="TuG1812G0300002668.01.T02"/>
    <property type="gene ID" value="TuG1812G0300002668.01"/>
</dbReference>
<dbReference type="AlphaFoldDB" id="A0A8R7PTU8"/>
<proteinExistence type="predicted"/>
<protein>
    <submittedName>
        <fullName evidence="2">Uncharacterized protein</fullName>
    </submittedName>
</protein>
<feature type="region of interest" description="Disordered" evidence="1">
    <location>
        <begin position="55"/>
        <end position="91"/>
    </location>
</feature>
<evidence type="ECO:0000313" key="2">
    <source>
        <dbReference type="EnsemblPlants" id="TuG1812G0300002668.01.T02"/>
    </source>
</evidence>
<reference evidence="2" key="3">
    <citation type="submission" date="2022-06" db="UniProtKB">
        <authorList>
            <consortium name="EnsemblPlants"/>
        </authorList>
    </citation>
    <scope>IDENTIFICATION</scope>
</reference>
<keyword evidence="3" id="KW-1185">Reference proteome</keyword>
<reference evidence="3" key="1">
    <citation type="journal article" date="2013" name="Nature">
        <title>Draft genome of the wheat A-genome progenitor Triticum urartu.</title>
        <authorList>
            <person name="Ling H.Q."/>
            <person name="Zhao S."/>
            <person name="Liu D."/>
            <person name="Wang J."/>
            <person name="Sun H."/>
            <person name="Zhang C."/>
            <person name="Fan H."/>
            <person name="Li D."/>
            <person name="Dong L."/>
            <person name="Tao Y."/>
            <person name="Gao C."/>
            <person name="Wu H."/>
            <person name="Li Y."/>
            <person name="Cui Y."/>
            <person name="Guo X."/>
            <person name="Zheng S."/>
            <person name="Wang B."/>
            <person name="Yu K."/>
            <person name="Liang Q."/>
            <person name="Yang W."/>
            <person name="Lou X."/>
            <person name="Chen J."/>
            <person name="Feng M."/>
            <person name="Jian J."/>
            <person name="Zhang X."/>
            <person name="Luo G."/>
            <person name="Jiang Y."/>
            <person name="Liu J."/>
            <person name="Wang Z."/>
            <person name="Sha Y."/>
            <person name="Zhang B."/>
            <person name="Wu H."/>
            <person name="Tang D."/>
            <person name="Shen Q."/>
            <person name="Xue P."/>
            <person name="Zou S."/>
            <person name="Wang X."/>
            <person name="Liu X."/>
            <person name="Wang F."/>
            <person name="Yang Y."/>
            <person name="An X."/>
            <person name="Dong Z."/>
            <person name="Zhang K."/>
            <person name="Zhang X."/>
            <person name="Luo M.C."/>
            <person name="Dvorak J."/>
            <person name="Tong Y."/>
            <person name="Wang J."/>
            <person name="Yang H."/>
            <person name="Li Z."/>
            <person name="Wang D."/>
            <person name="Zhang A."/>
            <person name="Wang J."/>
        </authorList>
    </citation>
    <scope>NUCLEOTIDE SEQUENCE</scope>
    <source>
        <strain evidence="3">cv. G1812</strain>
    </source>
</reference>
<reference evidence="2" key="2">
    <citation type="submission" date="2018-03" db="EMBL/GenBank/DDBJ databases">
        <title>The Triticum urartu genome reveals the dynamic nature of wheat genome evolution.</title>
        <authorList>
            <person name="Ling H."/>
            <person name="Ma B."/>
            <person name="Shi X."/>
            <person name="Liu H."/>
            <person name="Dong L."/>
            <person name="Sun H."/>
            <person name="Cao Y."/>
            <person name="Gao Q."/>
            <person name="Zheng S."/>
            <person name="Li Y."/>
            <person name="Yu Y."/>
            <person name="Du H."/>
            <person name="Qi M."/>
            <person name="Li Y."/>
            <person name="Yu H."/>
            <person name="Cui Y."/>
            <person name="Wang N."/>
            <person name="Chen C."/>
            <person name="Wu H."/>
            <person name="Zhao Y."/>
            <person name="Zhang J."/>
            <person name="Li Y."/>
            <person name="Zhou W."/>
            <person name="Zhang B."/>
            <person name="Hu W."/>
            <person name="Eijk M."/>
            <person name="Tang J."/>
            <person name="Witsenboer H."/>
            <person name="Zhao S."/>
            <person name="Li Z."/>
            <person name="Zhang A."/>
            <person name="Wang D."/>
            <person name="Liang C."/>
        </authorList>
    </citation>
    <scope>NUCLEOTIDE SEQUENCE [LARGE SCALE GENOMIC DNA]</scope>
    <source>
        <strain evidence="2">cv. G1812</strain>
    </source>
</reference>